<organism evidence="3 4">
    <name type="scientific">Micromonospora auratinigra</name>
    <dbReference type="NCBI Taxonomy" id="261654"/>
    <lineage>
        <taxon>Bacteria</taxon>
        <taxon>Bacillati</taxon>
        <taxon>Actinomycetota</taxon>
        <taxon>Actinomycetes</taxon>
        <taxon>Micromonosporales</taxon>
        <taxon>Micromonosporaceae</taxon>
        <taxon>Micromonospora</taxon>
    </lineage>
</organism>
<dbReference type="RefSeq" id="WP_091657037.1">
    <property type="nucleotide sequence ID" value="NZ_LT594323.1"/>
</dbReference>
<keyword evidence="2" id="KW-0812">Transmembrane</keyword>
<feature type="region of interest" description="Disordered" evidence="1">
    <location>
        <begin position="67"/>
        <end position="98"/>
    </location>
</feature>
<gene>
    <name evidence="3" type="ORF">GA0070611_0636</name>
</gene>
<evidence type="ECO:0000256" key="2">
    <source>
        <dbReference type="SAM" id="Phobius"/>
    </source>
</evidence>
<sequence length="243" mass="25770">MNEAEQLRRAMRTTEVTSQGVLDLAAVMRDGRQLRQRRRLAGAGAAALATAVIAGVALGVQVAHPPGPELTPAPAATTTTTRPAATASPSESTPQPRPVGAVVASGIWYGSEERVFYVVPVEVPRQPHVTIGLVAGRRAADGRLTSDFVVNDTEGNDRRPGFHQIGYDQPGPIRTSPAVPTFGYFVGPAKRIVGTAAGREVEARLVRWSRDGQVVIFWFDPAQLRPGTSLDGIAAVDAHGRTL</sequence>
<feature type="transmembrane region" description="Helical" evidence="2">
    <location>
        <begin position="40"/>
        <end position="60"/>
    </location>
</feature>
<feature type="region of interest" description="Disordered" evidence="1">
    <location>
        <begin position="151"/>
        <end position="170"/>
    </location>
</feature>
<protein>
    <submittedName>
        <fullName evidence="3">Uncharacterized protein</fullName>
    </submittedName>
</protein>
<name>A0A1A8Z4H1_9ACTN</name>
<keyword evidence="4" id="KW-1185">Reference proteome</keyword>
<keyword evidence="2" id="KW-1133">Transmembrane helix</keyword>
<dbReference type="AlphaFoldDB" id="A0A1A8Z4H1"/>
<dbReference type="Proteomes" id="UP000199385">
    <property type="component" value="Chromosome I"/>
</dbReference>
<dbReference type="PATRIC" id="fig|261654.4.peg.640"/>
<reference evidence="4" key="1">
    <citation type="submission" date="2016-06" db="EMBL/GenBank/DDBJ databases">
        <authorList>
            <person name="Varghese N."/>
            <person name="Submissions Spin"/>
        </authorList>
    </citation>
    <scope>NUCLEOTIDE SEQUENCE [LARGE SCALE GENOMIC DNA]</scope>
    <source>
        <strain evidence="4">DSM 44815</strain>
    </source>
</reference>
<evidence type="ECO:0000256" key="1">
    <source>
        <dbReference type="SAM" id="MobiDB-lite"/>
    </source>
</evidence>
<accession>A0A1A8Z4H1</accession>
<feature type="compositionally biased region" description="Low complexity" evidence="1">
    <location>
        <begin position="72"/>
        <end position="94"/>
    </location>
</feature>
<dbReference type="STRING" id="261654.GA0070611_0636"/>
<proteinExistence type="predicted"/>
<dbReference type="EMBL" id="LT594323">
    <property type="protein sequence ID" value="SBT38678.1"/>
    <property type="molecule type" value="Genomic_DNA"/>
</dbReference>
<evidence type="ECO:0000313" key="3">
    <source>
        <dbReference type="EMBL" id="SBT38678.1"/>
    </source>
</evidence>
<evidence type="ECO:0000313" key="4">
    <source>
        <dbReference type="Proteomes" id="UP000199385"/>
    </source>
</evidence>
<dbReference type="OrthoDB" id="3690121at2"/>
<keyword evidence="2" id="KW-0472">Membrane</keyword>